<dbReference type="FunFam" id="3.40.1280.10:FF:000001">
    <property type="entry name" value="tRNA (guanine-N(1)-)-methyltransferase"/>
    <property type="match status" value="1"/>
</dbReference>
<dbReference type="NCBIfam" id="NF000648">
    <property type="entry name" value="PRK00026.1"/>
    <property type="match status" value="1"/>
</dbReference>
<feature type="binding site" evidence="15 16">
    <location>
        <begin position="135"/>
        <end position="140"/>
    </location>
    <ligand>
        <name>S-adenosyl-L-methionine</name>
        <dbReference type="ChEBI" id="CHEBI:59789"/>
    </ligand>
</feature>
<dbReference type="SUPFAM" id="SSF75217">
    <property type="entry name" value="alpha/beta knot"/>
    <property type="match status" value="1"/>
</dbReference>
<keyword evidence="8 15" id="KW-0489">Methyltransferase</keyword>
<evidence type="ECO:0000256" key="4">
    <source>
        <dbReference type="ARBA" id="ARBA00011738"/>
    </source>
</evidence>
<evidence type="ECO:0000256" key="1">
    <source>
        <dbReference type="ARBA" id="ARBA00002634"/>
    </source>
</evidence>
<dbReference type="InterPro" id="IPR016009">
    <property type="entry name" value="tRNA_MeTrfase_TRMD/TRM10"/>
</dbReference>
<dbReference type="InterPro" id="IPR002649">
    <property type="entry name" value="tRNA_m1G_MeTrfase_TrmD"/>
</dbReference>
<feature type="binding site" evidence="15 16">
    <location>
        <position position="116"/>
    </location>
    <ligand>
        <name>S-adenosyl-L-methionine</name>
        <dbReference type="ChEBI" id="CHEBI:59789"/>
    </ligand>
</feature>
<dbReference type="EMBL" id="MFJD01000009">
    <property type="protein sequence ID" value="OGG01835.1"/>
    <property type="molecule type" value="Genomic_DNA"/>
</dbReference>
<dbReference type="Proteomes" id="UP000178448">
    <property type="component" value="Unassembled WGS sequence"/>
</dbReference>
<evidence type="ECO:0000256" key="13">
    <source>
        <dbReference type="ARBA" id="ARBA00033392"/>
    </source>
</evidence>
<dbReference type="InterPro" id="IPR029028">
    <property type="entry name" value="Alpha/beta_knot_MTases"/>
</dbReference>
<dbReference type="PANTHER" id="PTHR46417">
    <property type="entry name" value="TRNA (GUANINE-N(1)-)-METHYLTRANSFERASE"/>
    <property type="match status" value="1"/>
</dbReference>
<name>A0A1F5YNV6_9BACT</name>
<evidence type="ECO:0000313" key="20">
    <source>
        <dbReference type="EMBL" id="OGG01835.1"/>
    </source>
</evidence>
<comment type="subcellular location">
    <subcellularLocation>
        <location evidence="2 15 17">Cytoplasm</location>
    </subcellularLocation>
</comment>
<dbReference type="EC" id="2.1.1.228" evidence="5 15"/>
<comment type="similarity">
    <text evidence="3 15 17">Belongs to the RNA methyltransferase TrmD family.</text>
</comment>
<dbReference type="InterPro" id="IPR029026">
    <property type="entry name" value="tRNA_m1G_MTases_N"/>
</dbReference>
<evidence type="ECO:0000256" key="7">
    <source>
        <dbReference type="ARBA" id="ARBA00022490"/>
    </source>
</evidence>
<comment type="caution">
    <text evidence="20">The sequence shown here is derived from an EMBL/GenBank/DDBJ whole genome shotgun (WGS) entry which is preliminary data.</text>
</comment>
<feature type="region of interest" description="Disordered" evidence="18">
    <location>
        <begin position="213"/>
        <end position="232"/>
    </location>
</feature>
<protein>
    <recommendedName>
        <fullName evidence="6 15">tRNA (guanine-N(1)-)-methyltransferase</fullName>
        <ecNumber evidence="5 15">2.1.1.228</ecNumber>
    </recommendedName>
    <alternativeName>
        <fullName evidence="12 15">M1G-methyltransferase</fullName>
    </alternativeName>
    <alternativeName>
        <fullName evidence="13 15">tRNA [GM37] methyltransferase</fullName>
    </alternativeName>
</protein>
<sequence>MLISILTLFPEMFDGPLGQSIISRARKKDKVRINLVNIRDYATDSYKTVDDRPYGGGLGMILKVDVVDAGLRRILAGSGVVRSDTRVILLDPQGKRFRQRDAVRLAGYRHLVLIAGHYEGVDDRIRKLSDEEISVGDYVLTGGELPAMVITDSVIRLLPGVLREVKTTSSESFSDPKILEYPQFTRPPDYRGMKVPEILLSGNHARIAAWRNRKARSVTRSKRPDLNRRSSK</sequence>
<evidence type="ECO:0000256" key="14">
    <source>
        <dbReference type="ARBA" id="ARBA00047783"/>
    </source>
</evidence>
<evidence type="ECO:0000259" key="19">
    <source>
        <dbReference type="Pfam" id="PF01746"/>
    </source>
</evidence>
<evidence type="ECO:0000256" key="6">
    <source>
        <dbReference type="ARBA" id="ARBA00014679"/>
    </source>
</evidence>
<dbReference type="PIRSF" id="PIRSF000386">
    <property type="entry name" value="tRNA_mtase"/>
    <property type="match status" value="1"/>
</dbReference>
<evidence type="ECO:0000256" key="5">
    <source>
        <dbReference type="ARBA" id="ARBA00012807"/>
    </source>
</evidence>
<evidence type="ECO:0000256" key="17">
    <source>
        <dbReference type="RuleBase" id="RU003464"/>
    </source>
</evidence>
<evidence type="ECO:0000256" key="10">
    <source>
        <dbReference type="ARBA" id="ARBA00022691"/>
    </source>
</evidence>
<evidence type="ECO:0000256" key="2">
    <source>
        <dbReference type="ARBA" id="ARBA00004496"/>
    </source>
</evidence>
<evidence type="ECO:0000256" key="12">
    <source>
        <dbReference type="ARBA" id="ARBA00029736"/>
    </source>
</evidence>
<dbReference type="AlphaFoldDB" id="A0A1F5YNV6"/>
<dbReference type="STRING" id="1798374.A2Z33_01115"/>
<accession>A0A1F5YNV6</accession>
<comment type="subunit">
    <text evidence="4 15 17">Homodimer.</text>
</comment>
<evidence type="ECO:0000256" key="15">
    <source>
        <dbReference type="HAMAP-Rule" id="MF_00605"/>
    </source>
</evidence>
<comment type="catalytic activity">
    <reaction evidence="14 15 17">
        <text>guanosine(37) in tRNA + S-adenosyl-L-methionine = N(1)-methylguanosine(37) in tRNA + S-adenosyl-L-homocysteine + H(+)</text>
        <dbReference type="Rhea" id="RHEA:36899"/>
        <dbReference type="Rhea" id="RHEA-COMP:10145"/>
        <dbReference type="Rhea" id="RHEA-COMP:10147"/>
        <dbReference type="ChEBI" id="CHEBI:15378"/>
        <dbReference type="ChEBI" id="CHEBI:57856"/>
        <dbReference type="ChEBI" id="CHEBI:59789"/>
        <dbReference type="ChEBI" id="CHEBI:73542"/>
        <dbReference type="ChEBI" id="CHEBI:74269"/>
        <dbReference type="EC" id="2.1.1.228"/>
    </reaction>
</comment>
<dbReference type="InterPro" id="IPR023148">
    <property type="entry name" value="tRNA_m1G_MeTrfase_C_sf"/>
</dbReference>
<dbReference type="GO" id="GO:0005829">
    <property type="term" value="C:cytosol"/>
    <property type="evidence" value="ECO:0007669"/>
    <property type="project" value="TreeGrafter"/>
</dbReference>
<dbReference type="Gene3D" id="1.10.1270.20">
    <property type="entry name" value="tRNA(m1g37)methyltransferase, domain 2"/>
    <property type="match status" value="1"/>
</dbReference>
<dbReference type="CDD" id="cd18080">
    <property type="entry name" value="TrmD-like"/>
    <property type="match status" value="1"/>
</dbReference>
<keyword evidence="10 15" id="KW-0949">S-adenosyl-L-methionine</keyword>
<dbReference type="Gene3D" id="3.40.1280.10">
    <property type="match status" value="1"/>
</dbReference>
<evidence type="ECO:0000256" key="18">
    <source>
        <dbReference type="SAM" id="MobiDB-lite"/>
    </source>
</evidence>
<feature type="domain" description="tRNA methyltransferase TRMD/TRM10-type" evidence="19">
    <location>
        <begin position="1"/>
        <end position="227"/>
    </location>
</feature>
<dbReference type="PANTHER" id="PTHR46417:SF1">
    <property type="entry name" value="TRNA (GUANINE-N(1)-)-METHYLTRANSFERASE"/>
    <property type="match status" value="1"/>
</dbReference>
<comment type="function">
    <text evidence="1 15 17">Specifically methylates guanosine-37 in various tRNAs.</text>
</comment>
<feature type="compositionally biased region" description="Basic and acidic residues" evidence="18">
    <location>
        <begin position="222"/>
        <end position="232"/>
    </location>
</feature>
<dbReference type="GO" id="GO:0002939">
    <property type="term" value="P:tRNA N1-guanine methylation"/>
    <property type="evidence" value="ECO:0007669"/>
    <property type="project" value="TreeGrafter"/>
</dbReference>
<evidence type="ECO:0000256" key="3">
    <source>
        <dbReference type="ARBA" id="ARBA00007630"/>
    </source>
</evidence>
<keyword evidence="7 15" id="KW-0963">Cytoplasm</keyword>
<keyword evidence="11 15" id="KW-0819">tRNA processing</keyword>
<keyword evidence="9 15" id="KW-0808">Transferase</keyword>
<organism evidence="20 21">
    <name type="scientific">Candidatus Gottesmanbacteria bacterium RBG_16_52_11</name>
    <dbReference type="NCBI Taxonomy" id="1798374"/>
    <lineage>
        <taxon>Bacteria</taxon>
        <taxon>Candidatus Gottesmaniibacteriota</taxon>
    </lineage>
</organism>
<dbReference type="Pfam" id="PF01746">
    <property type="entry name" value="tRNA_m1G_MT"/>
    <property type="match status" value="1"/>
</dbReference>
<evidence type="ECO:0000256" key="16">
    <source>
        <dbReference type="PIRSR" id="PIRSR000386-1"/>
    </source>
</evidence>
<dbReference type="NCBIfam" id="TIGR00088">
    <property type="entry name" value="trmD"/>
    <property type="match status" value="1"/>
</dbReference>
<proteinExistence type="inferred from homology"/>
<evidence type="ECO:0000256" key="8">
    <source>
        <dbReference type="ARBA" id="ARBA00022603"/>
    </source>
</evidence>
<gene>
    <name evidence="15" type="primary">trmD</name>
    <name evidence="20" type="ORF">A2Z33_01115</name>
</gene>
<evidence type="ECO:0000256" key="11">
    <source>
        <dbReference type="ARBA" id="ARBA00022694"/>
    </source>
</evidence>
<dbReference type="HAMAP" id="MF_00605">
    <property type="entry name" value="TrmD"/>
    <property type="match status" value="1"/>
</dbReference>
<dbReference type="GO" id="GO:0052906">
    <property type="term" value="F:tRNA (guanine(37)-N1)-methyltransferase activity"/>
    <property type="evidence" value="ECO:0007669"/>
    <property type="project" value="UniProtKB-UniRule"/>
</dbReference>
<reference evidence="20 21" key="1">
    <citation type="journal article" date="2016" name="Nat. Commun.">
        <title>Thousands of microbial genomes shed light on interconnected biogeochemical processes in an aquifer system.</title>
        <authorList>
            <person name="Anantharaman K."/>
            <person name="Brown C.T."/>
            <person name="Hug L.A."/>
            <person name="Sharon I."/>
            <person name="Castelle C.J."/>
            <person name="Probst A.J."/>
            <person name="Thomas B.C."/>
            <person name="Singh A."/>
            <person name="Wilkins M.J."/>
            <person name="Karaoz U."/>
            <person name="Brodie E.L."/>
            <person name="Williams K.H."/>
            <person name="Hubbard S.S."/>
            <person name="Banfield J.F."/>
        </authorList>
    </citation>
    <scope>NUCLEOTIDE SEQUENCE [LARGE SCALE GENOMIC DNA]</scope>
</reference>
<evidence type="ECO:0000256" key="9">
    <source>
        <dbReference type="ARBA" id="ARBA00022679"/>
    </source>
</evidence>
<evidence type="ECO:0000313" key="21">
    <source>
        <dbReference type="Proteomes" id="UP000178448"/>
    </source>
</evidence>